<dbReference type="Proteomes" id="UP000288859">
    <property type="component" value="Unassembled WGS sequence"/>
</dbReference>
<organism evidence="3 4">
    <name type="scientific">Exophiala mesophila</name>
    <name type="common">Black yeast-like fungus</name>
    <dbReference type="NCBI Taxonomy" id="212818"/>
    <lineage>
        <taxon>Eukaryota</taxon>
        <taxon>Fungi</taxon>
        <taxon>Dikarya</taxon>
        <taxon>Ascomycota</taxon>
        <taxon>Pezizomycotina</taxon>
        <taxon>Eurotiomycetes</taxon>
        <taxon>Chaetothyriomycetidae</taxon>
        <taxon>Chaetothyriales</taxon>
        <taxon>Herpotrichiellaceae</taxon>
        <taxon>Exophiala</taxon>
    </lineage>
</organism>
<dbReference type="InterPro" id="IPR000683">
    <property type="entry name" value="Gfo/Idh/MocA-like_OxRdtase_N"/>
</dbReference>
<name>A0A438N3N9_EXOME</name>
<accession>A0A438N3N9</accession>
<protein>
    <recommendedName>
        <fullName evidence="5">Gfo/Idh/MocA-like oxidoreductase N-terminal domain-containing protein</fullName>
    </recommendedName>
</protein>
<dbReference type="AlphaFoldDB" id="A0A438N3N9"/>
<evidence type="ECO:0008006" key="5">
    <source>
        <dbReference type="Google" id="ProtNLM"/>
    </source>
</evidence>
<dbReference type="InterPro" id="IPR036291">
    <property type="entry name" value="NAD(P)-bd_dom_sf"/>
</dbReference>
<dbReference type="SUPFAM" id="SSF55347">
    <property type="entry name" value="Glyceraldehyde-3-phosphate dehydrogenase-like, C-terminal domain"/>
    <property type="match status" value="1"/>
</dbReference>
<dbReference type="PANTHER" id="PTHR43708:SF1">
    <property type="entry name" value="GALACTOSE_LACTOSE METABOLISM REGULATORY PROTEIN GAL80"/>
    <property type="match status" value="1"/>
</dbReference>
<dbReference type="Gene3D" id="3.30.360.10">
    <property type="entry name" value="Dihydrodipicolinate Reductase, domain 2"/>
    <property type="match status" value="1"/>
</dbReference>
<dbReference type="InterPro" id="IPR055080">
    <property type="entry name" value="Gal80p-like_C"/>
</dbReference>
<gene>
    <name evidence="3" type="ORF">B0A52_05874</name>
</gene>
<feature type="domain" description="Gal80p-like C-terminal" evidence="2">
    <location>
        <begin position="157"/>
        <end position="294"/>
    </location>
</feature>
<comment type="caution">
    <text evidence="3">The sequence shown here is derived from an EMBL/GenBank/DDBJ whole genome shotgun (WGS) entry which is preliminary data.</text>
</comment>
<dbReference type="InterPro" id="IPR051317">
    <property type="entry name" value="Gfo/Idh/MocA_oxidoreduct"/>
</dbReference>
<dbReference type="Pfam" id="PF01408">
    <property type="entry name" value="GFO_IDH_MocA"/>
    <property type="match status" value="1"/>
</dbReference>
<dbReference type="VEuPathDB" id="FungiDB:PV10_01438"/>
<dbReference type="OrthoDB" id="64915at2759"/>
<evidence type="ECO:0000313" key="4">
    <source>
        <dbReference type="Proteomes" id="UP000288859"/>
    </source>
</evidence>
<dbReference type="Gene3D" id="3.40.50.720">
    <property type="entry name" value="NAD(P)-binding Rossmann-like Domain"/>
    <property type="match status" value="1"/>
</dbReference>
<dbReference type="Pfam" id="PF22685">
    <property type="entry name" value="Gal80p_C-like"/>
    <property type="match status" value="1"/>
</dbReference>
<evidence type="ECO:0000259" key="2">
    <source>
        <dbReference type="Pfam" id="PF22685"/>
    </source>
</evidence>
<dbReference type="PANTHER" id="PTHR43708">
    <property type="entry name" value="CONSERVED EXPRESSED OXIDOREDUCTASE (EUROFUNG)"/>
    <property type="match status" value="1"/>
</dbReference>
<dbReference type="GO" id="GO:0000166">
    <property type="term" value="F:nucleotide binding"/>
    <property type="evidence" value="ECO:0007669"/>
    <property type="project" value="InterPro"/>
</dbReference>
<feature type="domain" description="Gfo/Idh/MocA-like oxidoreductase N-terminal" evidence="1">
    <location>
        <begin position="21"/>
        <end position="136"/>
    </location>
</feature>
<proteinExistence type="predicted"/>
<evidence type="ECO:0000313" key="3">
    <source>
        <dbReference type="EMBL" id="RVX70375.1"/>
    </source>
</evidence>
<dbReference type="EMBL" id="NAJM01000023">
    <property type="protein sequence ID" value="RVX70375.1"/>
    <property type="molecule type" value="Genomic_DNA"/>
</dbReference>
<evidence type="ECO:0000259" key="1">
    <source>
        <dbReference type="Pfam" id="PF01408"/>
    </source>
</evidence>
<sequence>MSKPIRVGLIGLSSTQTSWAGRWAESAHLPYLVKSPDYTIIALCNSSVASAQKAITRHNLDPSKVKAYGDPVSLANDADVDLVVCCVNVEKHYELVKPVLQAGKDVYCEWPLAANLAQMNELASLAKANNVRTVVGLQERLGAYVPAIRSLLGDGPGQIGSLLSSNMSMHMGHAFMGGILPHDIAYIADVESGGNLVTIPAIHSLDALIFALGEIETCSIVIKNTRPTVDLVDGTFTTIVEPKHQKTAHDHMFVNGTLEGDVPFSFTIRGGATFKDTPGLDWRIYGTKGEIRLTTNYGVLHGAGIEVKVQVFWEGTGEVKDVDLAVGSTDAGFGLDSPADDIARLYDAFAKRRTDQYLDFEGCLRWARFIQKAYDGEKQ</sequence>
<dbReference type="SUPFAM" id="SSF51735">
    <property type="entry name" value="NAD(P)-binding Rossmann-fold domains"/>
    <property type="match status" value="1"/>
</dbReference>
<reference evidence="3 4" key="1">
    <citation type="submission" date="2017-03" db="EMBL/GenBank/DDBJ databases">
        <title>Genomes of endolithic fungi from Antarctica.</title>
        <authorList>
            <person name="Coleine C."/>
            <person name="Masonjones S."/>
            <person name="Stajich J.E."/>
        </authorList>
    </citation>
    <scope>NUCLEOTIDE SEQUENCE [LARGE SCALE GENOMIC DNA]</scope>
    <source>
        <strain evidence="3 4">CCFEE 6314</strain>
    </source>
</reference>